<evidence type="ECO:0000313" key="2">
    <source>
        <dbReference type="EMBL" id="PHH80985.1"/>
    </source>
</evidence>
<accession>A0A2C5ZGB2</accession>
<proteinExistence type="predicted"/>
<feature type="region of interest" description="Disordered" evidence="1">
    <location>
        <begin position="47"/>
        <end position="101"/>
    </location>
</feature>
<name>A0A2C5ZGB2_9HYPO</name>
<dbReference type="Proteomes" id="UP000224854">
    <property type="component" value="Unassembled WGS sequence"/>
</dbReference>
<evidence type="ECO:0000313" key="3">
    <source>
        <dbReference type="Proteomes" id="UP000224854"/>
    </source>
</evidence>
<gene>
    <name evidence="2" type="ORF">CDD82_1404</name>
</gene>
<comment type="caution">
    <text evidence="2">The sequence shown here is derived from an EMBL/GenBank/DDBJ whole genome shotgun (WGS) entry which is preliminary data.</text>
</comment>
<organism evidence="2 3">
    <name type="scientific">Ophiocordyceps australis</name>
    <dbReference type="NCBI Taxonomy" id="1399860"/>
    <lineage>
        <taxon>Eukaryota</taxon>
        <taxon>Fungi</taxon>
        <taxon>Dikarya</taxon>
        <taxon>Ascomycota</taxon>
        <taxon>Pezizomycotina</taxon>
        <taxon>Sordariomycetes</taxon>
        <taxon>Hypocreomycetidae</taxon>
        <taxon>Hypocreales</taxon>
        <taxon>Ophiocordycipitaceae</taxon>
        <taxon>Ophiocordyceps</taxon>
    </lineage>
</organism>
<dbReference type="EMBL" id="NJEU01000142">
    <property type="protein sequence ID" value="PHH80985.1"/>
    <property type="molecule type" value="Genomic_DNA"/>
</dbReference>
<protein>
    <submittedName>
        <fullName evidence="2">Uncharacterized protein</fullName>
    </submittedName>
</protein>
<keyword evidence="3" id="KW-1185">Reference proteome</keyword>
<reference evidence="2 3" key="1">
    <citation type="submission" date="2017-06" db="EMBL/GenBank/DDBJ databases">
        <title>Ant-infecting Ophiocordyceps genomes reveal a high diversity of potential behavioral manipulation genes and a possible major role for enterotoxins.</title>
        <authorList>
            <person name="De Bekker C."/>
            <person name="Evans H.C."/>
            <person name="Brachmann A."/>
            <person name="Hughes D.P."/>
        </authorList>
    </citation>
    <scope>NUCLEOTIDE SEQUENCE [LARGE SCALE GENOMIC DNA]</scope>
    <source>
        <strain evidence="2 3">1348a</strain>
    </source>
</reference>
<dbReference type="AlphaFoldDB" id="A0A2C5ZGB2"/>
<evidence type="ECO:0000256" key="1">
    <source>
        <dbReference type="SAM" id="MobiDB-lite"/>
    </source>
</evidence>
<sequence length="195" mass="21534">MTQPLATSMYQQHWPYYSGYYYGHGIYSRLAVSTHKCRHVCMCQDKPVRPRTSSRPSNPVPKSSPGVKAECKRWKGALQHVQPPTRRRDRSTSPRLASPTWPKQPVGRLFCGLASLLSPTADLSPRFASPDTYPALVCFRSSDTDIVVHPAAQQPEPSASRPSVGRRGALGWSRLASALRPPRVSSSHCVLIAAN</sequence>
<feature type="compositionally biased region" description="Polar residues" evidence="1">
    <location>
        <begin position="51"/>
        <end position="61"/>
    </location>
</feature>